<reference evidence="1" key="1">
    <citation type="submission" date="2018-02" db="EMBL/GenBank/DDBJ databases">
        <title>Rhizophora mucronata_Transcriptome.</title>
        <authorList>
            <person name="Meera S.P."/>
            <person name="Sreeshan A."/>
            <person name="Augustine A."/>
        </authorList>
    </citation>
    <scope>NUCLEOTIDE SEQUENCE</scope>
    <source>
        <tissue evidence="1">Leaf</tissue>
    </source>
</reference>
<accession>A0A2P2IXX6</accession>
<dbReference type="AlphaFoldDB" id="A0A2P2IXX6"/>
<sequence length="44" mass="4944">MEIPHLLGCPKCCTLSQFLQFCFETRESCIGLCGSRIQVGMPCY</sequence>
<evidence type="ECO:0000313" key="1">
    <source>
        <dbReference type="EMBL" id="MBW86073.1"/>
    </source>
</evidence>
<dbReference type="EMBL" id="GGEC01005590">
    <property type="protein sequence ID" value="MBW86073.1"/>
    <property type="molecule type" value="Transcribed_RNA"/>
</dbReference>
<name>A0A2P2IXX6_RHIMU</name>
<organism evidence="1">
    <name type="scientific">Rhizophora mucronata</name>
    <name type="common">Asiatic mangrove</name>
    <dbReference type="NCBI Taxonomy" id="61149"/>
    <lineage>
        <taxon>Eukaryota</taxon>
        <taxon>Viridiplantae</taxon>
        <taxon>Streptophyta</taxon>
        <taxon>Embryophyta</taxon>
        <taxon>Tracheophyta</taxon>
        <taxon>Spermatophyta</taxon>
        <taxon>Magnoliopsida</taxon>
        <taxon>eudicotyledons</taxon>
        <taxon>Gunneridae</taxon>
        <taxon>Pentapetalae</taxon>
        <taxon>rosids</taxon>
        <taxon>fabids</taxon>
        <taxon>Malpighiales</taxon>
        <taxon>Rhizophoraceae</taxon>
        <taxon>Rhizophora</taxon>
    </lineage>
</organism>
<proteinExistence type="predicted"/>
<protein>
    <submittedName>
        <fullName evidence="1">Uncharacterized protein</fullName>
    </submittedName>
</protein>